<keyword evidence="5" id="KW-0067">ATP-binding</keyword>
<evidence type="ECO:0000313" key="11">
    <source>
        <dbReference type="Proteomes" id="UP001174677"/>
    </source>
</evidence>
<dbReference type="SUPFAM" id="SSF52058">
    <property type="entry name" value="L domain-like"/>
    <property type="match status" value="2"/>
</dbReference>
<dbReference type="Gene3D" id="3.80.10.10">
    <property type="entry name" value="Ribonuclease Inhibitor"/>
    <property type="match status" value="4"/>
</dbReference>
<evidence type="ECO:0000259" key="8">
    <source>
        <dbReference type="Pfam" id="PF23559"/>
    </source>
</evidence>
<dbReference type="Gene3D" id="1.10.8.430">
    <property type="entry name" value="Helical domain of apoptotic protease-activating factors"/>
    <property type="match status" value="1"/>
</dbReference>
<dbReference type="Gene3D" id="3.40.50.300">
    <property type="entry name" value="P-loop containing nucleotide triphosphate hydrolases"/>
    <property type="match status" value="1"/>
</dbReference>
<evidence type="ECO:0000259" key="6">
    <source>
        <dbReference type="Pfam" id="PF00931"/>
    </source>
</evidence>
<keyword evidence="11" id="KW-1185">Reference proteome</keyword>
<feature type="domain" description="Disease resistance protein winged helix" evidence="8">
    <location>
        <begin position="437"/>
        <end position="504"/>
    </location>
</feature>
<dbReference type="Pfam" id="PF23559">
    <property type="entry name" value="WHD_DRP"/>
    <property type="match status" value="1"/>
</dbReference>
<dbReference type="InterPro" id="IPR036388">
    <property type="entry name" value="WH-like_DNA-bd_sf"/>
</dbReference>
<dbReference type="Pfam" id="PF25019">
    <property type="entry name" value="LRR_R13L1-DRL21"/>
    <property type="match status" value="1"/>
</dbReference>
<accession>A0ABQ9KH47</accession>
<keyword evidence="4" id="KW-0611">Plant defense</keyword>
<dbReference type="EMBL" id="JARPOI010000018">
    <property type="protein sequence ID" value="KAJ9136044.1"/>
    <property type="molecule type" value="Genomic_DNA"/>
</dbReference>
<dbReference type="SUPFAM" id="SSF52540">
    <property type="entry name" value="P-loop containing nucleoside triphosphate hydrolases"/>
    <property type="match status" value="1"/>
</dbReference>
<organism evidence="10 11">
    <name type="scientific">Hevea brasiliensis</name>
    <name type="common">Para rubber tree</name>
    <name type="synonym">Siphonia brasiliensis</name>
    <dbReference type="NCBI Taxonomy" id="3981"/>
    <lineage>
        <taxon>Eukaryota</taxon>
        <taxon>Viridiplantae</taxon>
        <taxon>Streptophyta</taxon>
        <taxon>Embryophyta</taxon>
        <taxon>Tracheophyta</taxon>
        <taxon>Spermatophyta</taxon>
        <taxon>Magnoliopsida</taxon>
        <taxon>eudicotyledons</taxon>
        <taxon>Gunneridae</taxon>
        <taxon>Pentapetalae</taxon>
        <taxon>rosids</taxon>
        <taxon>fabids</taxon>
        <taxon>Malpighiales</taxon>
        <taxon>Euphorbiaceae</taxon>
        <taxon>Crotonoideae</taxon>
        <taxon>Micrandreae</taxon>
        <taxon>Hevea</taxon>
    </lineage>
</organism>
<evidence type="ECO:0000259" key="7">
    <source>
        <dbReference type="Pfam" id="PF18052"/>
    </source>
</evidence>
<evidence type="ECO:0000256" key="3">
    <source>
        <dbReference type="ARBA" id="ARBA00022741"/>
    </source>
</evidence>
<dbReference type="Gene3D" id="1.20.5.4130">
    <property type="match status" value="1"/>
</dbReference>
<dbReference type="Proteomes" id="UP001174677">
    <property type="component" value="Chromosome 18"/>
</dbReference>
<evidence type="ECO:0000259" key="9">
    <source>
        <dbReference type="Pfam" id="PF25019"/>
    </source>
</evidence>
<feature type="domain" description="R13L1/DRL21-like LRR repeat region" evidence="9">
    <location>
        <begin position="706"/>
        <end position="828"/>
    </location>
</feature>
<evidence type="ECO:0000256" key="4">
    <source>
        <dbReference type="ARBA" id="ARBA00022821"/>
    </source>
</evidence>
<protein>
    <recommendedName>
        <fullName evidence="12">Disease resistance RPP13-like protein 1</fullName>
    </recommendedName>
</protein>
<evidence type="ECO:0000256" key="2">
    <source>
        <dbReference type="ARBA" id="ARBA00022737"/>
    </source>
</evidence>
<dbReference type="PANTHER" id="PTHR36766:SF40">
    <property type="entry name" value="DISEASE RESISTANCE PROTEIN RGA3"/>
    <property type="match status" value="1"/>
</dbReference>
<dbReference type="Pfam" id="PF18052">
    <property type="entry name" value="Rx_N"/>
    <property type="match status" value="1"/>
</dbReference>
<dbReference type="Pfam" id="PF00931">
    <property type="entry name" value="NB-ARC"/>
    <property type="match status" value="1"/>
</dbReference>
<reference evidence="10 11" key="1">
    <citation type="journal article" date="2023" name="Plant Biotechnol. J.">
        <title>Chromosome-level wild Hevea brasiliensis genome provides new tools for genomic-assisted breeding and valuable loci to elevate rubber yield.</title>
        <authorList>
            <person name="Cheng H."/>
            <person name="Song X."/>
            <person name="Hu Y."/>
            <person name="Wu T."/>
            <person name="Yang Q."/>
            <person name="An Z."/>
            <person name="Feng S."/>
            <person name="Deng Z."/>
            <person name="Wu W."/>
            <person name="Zeng X."/>
            <person name="Tu M."/>
            <person name="Wang X."/>
            <person name="Huang H."/>
        </authorList>
    </citation>
    <scope>NUCLEOTIDE SEQUENCE [LARGE SCALE GENOMIC DNA]</scope>
    <source>
        <strain evidence="10">MT/VB/25A 57/8</strain>
    </source>
</reference>
<evidence type="ECO:0008006" key="12">
    <source>
        <dbReference type="Google" id="ProtNLM"/>
    </source>
</evidence>
<dbReference type="Gene3D" id="1.10.10.10">
    <property type="entry name" value="Winged helix-like DNA-binding domain superfamily/Winged helix DNA-binding domain"/>
    <property type="match status" value="1"/>
</dbReference>
<dbReference type="PANTHER" id="PTHR36766">
    <property type="entry name" value="PLANT BROAD-SPECTRUM MILDEW RESISTANCE PROTEIN RPW8"/>
    <property type="match status" value="1"/>
</dbReference>
<dbReference type="InterPro" id="IPR027417">
    <property type="entry name" value="P-loop_NTPase"/>
</dbReference>
<sequence>MDAVLLGGSVLSAFFNVLFDRMTSREVLDFFRGQQVNDELLQTLTTTMIAANGLLDDAENMQITKPAVKRWLSELKNAVYEADDFLDEIAYEALRSKMEDDSQTIIDQVRDFSSSFSYSHNPCNKGILQANLEGILKRMEDLVNLKDHLGLRAREGTGLKLSSPRLPTTSVVGKSGFYGRDVDKEAIVKLLLSDDPNGSDIGVIPIVGMGGIGKTTLAQYIYNDRRVKKWFHCKAWVCVSEEFDVVKITRGIYRKFFSEAFDKDADFDDIQVQLEEKLDGKKYLLVLDDVWSDNHEKWDILQRPLKVGAQGSKMVVTARNESVALAVSTYPTYHLKKLNDEDCLHLLAQYALNADNFGTYPDLEAIGGEIARKCGGLPLAAKTVGGVLRSKRNAEEWEEVLNSSAWLQSQDGVLPALRLSYHYLPSHLKPCFAYTAIFPQDYEFDMEKLITLWMAEGFLDKFQKHNMREEGRKWFQDLVLWSFFQLSSDNPSLFIMHDLINELAKLVSEQICFRWEYGSDLSDINIRTRHLSFSHDIFGKQLGIETVACDPQRFDASYEAKHLRTLICVGGEIPYGGISVDNDVAHSLLSAFNRLRVLSLSWCTRLVELPKTIGLLKHLRYLDLSGTPFRRLPDTISSLYNLQTLILNKCRHLIELPTDIGKLVNLCDLEISDTEKLKEMPLHVGRLTKLQNLSDYVLGERSGSSIKELEKLHCLRKQGIRNLQNVKDPQDALKANLKGKTQLRYLVLEWNGDTNDSSNERAVLEQLQPHTSVEYLLITGYGGTRFPDWVGVSSFSNIETLGLRGCKYCCSLPPVGQLRFLRVLSIEAFEELVSVGPEFYGNCTSKEKPFRSLEVLIFKDMPRWQEWVPYVDNDDGVAFPLLQQLEIVYCPNLTQALPIHLPSLTELIILGCDKLLVSFPIAPAIRDIKLRKMGENSGSKLREESGLQSFCVVGLNFPNPLQEGILRMSNLFTPLGKIMIKCCDSLMFFPLELFPKLKYLKIDTCENFESLCASEGPLGELISLTSLVICKCPKFISFPKGGLPTPNLTRLFLRRVNLKSLPECMYALLPSLEELKILECPELESFPEEDFPSKLELVQIDRCEKLIAGSLEWLLQIYPSLSLSISGTYSDMESLPRETLVPSALTSLSFSSCNLLSLNSSRLQHLTSLRKLEIMSCPLLTELPEHMYSLPSLVNLVIGYCGELESFPADGLPSKLESLEISSCSKLIAARMQWDLHRLSSLSHFTISFDENVESFPEENLLPNTLTSLKIEHLKNLKYLDKGIQHLTSLKELKILGCRKVHFLPGEDQPAFLSHIPHVQINGYMR</sequence>
<keyword evidence="3" id="KW-0547">Nucleotide-binding</keyword>
<gene>
    <name evidence="10" type="ORF">P3X46_033158</name>
</gene>
<dbReference type="InterPro" id="IPR042197">
    <property type="entry name" value="Apaf_helical"/>
</dbReference>
<dbReference type="InterPro" id="IPR041118">
    <property type="entry name" value="Rx_N"/>
</dbReference>
<comment type="caution">
    <text evidence="10">The sequence shown here is derived from an EMBL/GenBank/DDBJ whole genome shotgun (WGS) entry which is preliminary data.</text>
</comment>
<evidence type="ECO:0000313" key="10">
    <source>
        <dbReference type="EMBL" id="KAJ9136044.1"/>
    </source>
</evidence>
<evidence type="ECO:0000256" key="5">
    <source>
        <dbReference type="ARBA" id="ARBA00022840"/>
    </source>
</evidence>
<proteinExistence type="predicted"/>
<dbReference type="PRINTS" id="PR00364">
    <property type="entry name" value="DISEASERSIST"/>
</dbReference>
<dbReference type="InterPro" id="IPR056789">
    <property type="entry name" value="LRR_R13L1-DRL21"/>
</dbReference>
<dbReference type="InterPro" id="IPR058922">
    <property type="entry name" value="WHD_DRP"/>
</dbReference>
<dbReference type="InterPro" id="IPR002182">
    <property type="entry name" value="NB-ARC"/>
</dbReference>
<feature type="domain" description="NB-ARC" evidence="6">
    <location>
        <begin position="184"/>
        <end position="354"/>
    </location>
</feature>
<feature type="domain" description="Disease resistance N-terminal" evidence="7">
    <location>
        <begin position="10"/>
        <end position="102"/>
    </location>
</feature>
<evidence type="ECO:0000256" key="1">
    <source>
        <dbReference type="ARBA" id="ARBA00022614"/>
    </source>
</evidence>
<keyword evidence="1" id="KW-0433">Leucine-rich repeat</keyword>
<dbReference type="InterPro" id="IPR032675">
    <property type="entry name" value="LRR_dom_sf"/>
</dbReference>
<name>A0ABQ9KH47_HEVBR</name>
<keyword evidence="2" id="KW-0677">Repeat</keyword>